<accession>A0A0V1FC68</accession>
<dbReference type="AlphaFoldDB" id="A0A0V1FC68"/>
<keyword evidence="2" id="KW-1185">Reference proteome</keyword>
<organism evidence="1 2">
    <name type="scientific">Trichinella pseudospiralis</name>
    <name type="common">Parasitic roundworm</name>
    <dbReference type="NCBI Taxonomy" id="6337"/>
    <lineage>
        <taxon>Eukaryota</taxon>
        <taxon>Metazoa</taxon>
        <taxon>Ecdysozoa</taxon>
        <taxon>Nematoda</taxon>
        <taxon>Enoplea</taxon>
        <taxon>Dorylaimia</taxon>
        <taxon>Trichinellida</taxon>
        <taxon>Trichinellidae</taxon>
        <taxon>Trichinella</taxon>
    </lineage>
</organism>
<proteinExistence type="predicted"/>
<protein>
    <submittedName>
        <fullName evidence="1">Uncharacterized protein</fullName>
    </submittedName>
</protein>
<dbReference type="Proteomes" id="UP000054995">
    <property type="component" value="Unassembled WGS sequence"/>
</dbReference>
<name>A0A0V1FC68_TRIPS</name>
<dbReference type="EMBL" id="JYDT01000159">
    <property type="protein sequence ID" value="KRY82867.1"/>
    <property type="molecule type" value="Genomic_DNA"/>
</dbReference>
<sequence length="61" mass="7177">MHLRVIKYYQLNTSATAEYSCRQPFTFQKSIISSQFIDNLSRSIISFHYSLYTMNIAIVVH</sequence>
<evidence type="ECO:0000313" key="1">
    <source>
        <dbReference type="EMBL" id="KRY82867.1"/>
    </source>
</evidence>
<evidence type="ECO:0000313" key="2">
    <source>
        <dbReference type="Proteomes" id="UP000054995"/>
    </source>
</evidence>
<reference evidence="1 2" key="1">
    <citation type="submission" date="2015-01" db="EMBL/GenBank/DDBJ databases">
        <title>Evolution of Trichinella species and genotypes.</title>
        <authorList>
            <person name="Korhonen P.K."/>
            <person name="Edoardo P."/>
            <person name="Giuseppe L.R."/>
            <person name="Gasser R.B."/>
        </authorList>
    </citation>
    <scope>NUCLEOTIDE SEQUENCE [LARGE SCALE GENOMIC DNA]</scope>
    <source>
        <strain evidence="1">ISS470</strain>
    </source>
</reference>
<comment type="caution">
    <text evidence="1">The sequence shown here is derived from an EMBL/GenBank/DDBJ whole genome shotgun (WGS) entry which is preliminary data.</text>
</comment>
<gene>
    <name evidence="1" type="ORF">T4D_5064</name>
</gene>